<keyword evidence="3" id="KW-0832">Ubl conjugation</keyword>
<reference evidence="6 7" key="1">
    <citation type="journal article" date="2023" name="BMC Biol.">
        <title>The compact genome of the sponge Oopsacas minuta (Hexactinellida) is lacking key metazoan core genes.</title>
        <authorList>
            <person name="Santini S."/>
            <person name="Schenkelaars Q."/>
            <person name="Jourda C."/>
            <person name="Duchesne M."/>
            <person name="Belahbib H."/>
            <person name="Rocher C."/>
            <person name="Selva M."/>
            <person name="Riesgo A."/>
            <person name="Vervoort M."/>
            <person name="Leys S.P."/>
            <person name="Kodjabachian L."/>
            <person name="Le Bivic A."/>
            <person name="Borchiellini C."/>
            <person name="Claverie J.M."/>
            <person name="Renard E."/>
        </authorList>
    </citation>
    <scope>NUCLEOTIDE SEQUENCE [LARGE SCALE GENOMIC DNA]</scope>
    <source>
        <strain evidence="6">SPO-2</strain>
    </source>
</reference>
<comment type="subcellular location">
    <subcellularLocation>
        <location evidence="1">Nucleus</location>
    </subcellularLocation>
</comment>
<evidence type="ECO:0000256" key="5">
    <source>
        <dbReference type="ARBA" id="ARBA00093456"/>
    </source>
</evidence>
<accession>A0AAV7KJM2</accession>
<dbReference type="GO" id="GO:0070182">
    <property type="term" value="F:DNA polymerase binding"/>
    <property type="evidence" value="ECO:0007669"/>
    <property type="project" value="TreeGrafter"/>
</dbReference>
<dbReference type="GO" id="GO:0007129">
    <property type="term" value="P:homologous chromosome pairing at meiosis"/>
    <property type="evidence" value="ECO:0007669"/>
    <property type="project" value="TreeGrafter"/>
</dbReference>
<comment type="similarity">
    <text evidence="5">Belongs to the Fanconi anemia protein FANCD2 family.</text>
</comment>
<proteinExistence type="inferred from homology"/>
<dbReference type="GO" id="GO:0005634">
    <property type="term" value="C:nucleus"/>
    <property type="evidence" value="ECO:0007669"/>
    <property type="project" value="UniProtKB-SubCell"/>
</dbReference>
<dbReference type="GO" id="GO:0000793">
    <property type="term" value="C:condensed chromosome"/>
    <property type="evidence" value="ECO:0007669"/>
    <property type="project" value="TreeGrafter"/>
</dbReference>
<keyword evidence="4" id="KW-0539">Nucleus</keyword>
<name>A0AAV7KJM2_9METZ</name>
<dbReference type="GO" id="GO:1990918">
    <property type="term" value="P:double-strand break repair involved in meiotic recombination"/>
    <property type="evidence" value="ECO:0007669"/>
    <property type="project" value="TreeGrafter"/>
</dbReference>
<dbReference type="GO" id="GO:0031573">
    <property type="term" value="P:mitotic intra-S DNA damage checkpoint signaling"/>
    <property type="evidence" value="ECO:0007669"/>
    <property type="project" value="TreeGrafter"/>
</dbReference>
<dbReference type="Pfam" id="PF14631">
    <property type="entry name" value="FancD2"/>
    <property type="match status" value="3"/>
</dbReference>
<dbReference type="PANTHER" id="PTHR32086">
    <property type="entry name" value="FANCONI ANEMIA GROUP D2 PROTEIN"/>
    <property type="match status" value="1"/>
</dbReference>
<organism evidence="6 7">
    <name type="scientific">Oopsacas minuta</name>
    <dbReference type="NCBI Taxonomy" id="111878"/>
    <lineage>
        <taxon>Eukaryota</taxon>
        <taxon>Metazoa</taxon>
        <taxon>Porifera</taxon>
        <taxon>Hexactinellida</taxon>
        <taxon>Hexasterophora</taxon>
        <taxon>Lyssacinosida</taxon>
        <taxon>Leucopsacidae</taxon>
        <taxon>Oopsacas</taxon>
    </lineage>
</organism>
<evidence type="ECO:0000256" key="1">
    <source>
        <dbReference type="ARBA" id="ARBA00004123"/>
    </source>
</evidence>
<dbReference type="EMBL" id="JAKMXF010000022">
    <property type="protein sequence ID" value="KAI6660998.1"/>
    <property type="molecule type" value="Genomic_DNA"/>
</dbReference>
<comment type="caution">
    <text evidence="6">The sequence shown here is derived from an EMBL/GenBank/DDBJ whole genome shotgun (WGS) entry which is preliminary data.</text>
</comment>
<dbReference type="InterPro" id="IPR029448">
    <property type="entry name" value="FANCD2"/>
</dbReference>
<evidence type="ECO:0000256" key="4">
    <source>
        <dbReference type="ARBA" id="ARBA00023242"/>
    </source>
</evidence>
<evidence type="ECO:0000313" key="7">
    <source>
        <dbReference type="Proteomes" id="UP001165289"/>
    </source>
</evidence>
<protein>
    <submittedName>
        <fullName evidence="6">Fanconi anemia group D2 protein isoform X2</fullName>
    </submittedName>
</protein>
<evidence type="ECO:0000256" key="2">
    <source>
        <dbReference type="ARBA" id="ARBA00022499"/>
    </source>
</evidence>
<gene>
    <name evidence="6" type="ORF">LOD99_13721</name>
</gene>
<keyword evidence="7" id="KW-1185">Reference proteome</keyword>
<sequence>MYKPKGKANQSLNSTGITKKNTRKKARDFIRTELAENFAILLEDCGIKISQLSYNINCDISTFTRTFNLKLSSLPISMDALQEEIEYHLGTEDRLKASMEPLDYSGPPEYSLSNMGQPTLVRLLLDIFSLQPFILSFLLTKLEEYSKTLEHDEVNENTNLILSQLRWISKLAKPREFSTKILKVLSSSPLPLKRLIVLCLPDIVEDSEHIFVAQQLKDLVSQIKLTAVIIDTVSNFNLNPDLMEEFRDSALSMLTSVPSDDLEYLLKFILHPSNQEESDEVVTHVRSSEIFMTTRGLHRNVVIIHTLESVLRFQPLIFESWLRYIELSPSPEVRAVDLCVLCIMYSMSCVQVRVQNALKAKLKQGISIETILEDISILAHCVSKDSASFFALFQTPFITNESIFTLNLLRSLFLAAETDGRQSILDFILQTLCLDPQQEPMPPLILLISLAESNKDILLPYVPKLQYLYTELHTFSQKNIMKFFELTANLALHSDNPDETYIDDTFHESVNSLLGNGDESIRNVGVVGVAVGIRLLLEQYSTDLNDTELRRLTKPILQLKQILSSHPASLALFYSELATIVRASRRNEKFLSWVMSGLKKEFVAEFMIELNKKGFDSIGELKPKLILGLKKDKPTVALKLLQLVHALQINKVDRTKDSRSLFSLLPQLQLVSICCQHLNGSLQEIEHLLTSPILLIQQEELTKPDQFSAESSQIIVSSLLILSAWLCELINVYSSVRDAGSQSPVYQCLSQLILVERLLNKYATQLYSLPKYMSQSVLQAVTATHADQVLTPIDFVKIKQKHNFIEKVKTSSDKQHFNFLPTPLYEQLSLHSVMLINIEINMDEARQTNSDEFWNKLLINLEECTFLFYALKHKLDKFLPSRQFGFSSHSGRTSTPDNQVLELVCDIFPRLCCFLELVDKTPADSMDTTENDFFQTQEEMEFISLLFSCLETIFHLISHNKDLDKFDLILKDISDFFQSNSDQVLLGRDEMIVNAIDYFDSLLFRGNIFTFVQPVCKIYYYISLLHEKPRIRQTISESLGKILKHQWPHYGTNKPSHFEDIVKFYVNFHESPLLAIEELAGNAMPELLVEDNNRSKLFPTLNTSTIYVYYKVIFSELVYDLKTLQDPPFQPSDSMELHLQRLFKLEISVRLFSILVNIVKSFDNRLFLSTVLRCSRFYIDTFLKLGMPLLDFVFREKNSEVTSLLKTLQHGTRCLQHYCTHSKNLKDISLTRYVPPLRKSLEMFVFRVKAMLGVNNCTDAFTIGNLKNKNLQGDVIESQSLDESLDSIRTDL</sequence>
<dbReference type="GO" id="GO:0036297">
    <property type="term" value="P:interstrand cross-link repair"/>
    <property type="evidence" value="ECO:0007669"/>
    <property type="project" value="TreeGrafter"/>
</dbReference>
<evidence type="ECO:0000313" key="6">
    <source>
        <dbReference type="EMBL" id="KAI6660998.1"/>
    </source>
</evidence>
<evidence type="ECO:0000256" key="3">
    <source>
        <dbReference type="ARBA" id="ARBA00022843"/>
    </source>
</evidence>
<keyword evidence="2" id="KW-1017">Isopeptide bond</keyword>
<dbReference type="PANTHER" id="PTHR32086:SF0">
    <property type="entry name" value="FANCONI ANEMIA GROUP D2 PROTEIN"/>
    <property type="match status" value="1"/>
</dbReference>
<dbReference type="Proteomes" id="UP001165289">
    <property type="component" value="Unassembled WGS sequence"/>
</dbReference>